<dbReference type="Pfam" id="PF18945">
    <property type="entry name" value="VipB_2"/>
    <property type="match status" value="1"/>
</dbReference>
<reference evidence="2" key="1">
    <citation type="submission" date="2023-07" db="EMBL/GenBank/DDBJ databases">
        <title>Genome content predicts the carbon catabolic preferences of heterotrophic bacteria.</title>
        <authorList>
            <person name="Gralka M."/>
        </authorList>
    </citation>
    <scope>NUCLEOTIDE SEQUENCE</scope>
    <source>
        <strain evidence="2">E2R20</strain>
    </source>
</reference>
<name>A0AAW7YY12_9STAP</name>
<dbReference type="AlphaFoldDB" id="A0AAW7YY12"/>
<evidence type="ECO:0000313" key="2">
    <source>
        <dbReference type="EMBL" id="MDO6575251.1"/>
    </source>
</evidence>
<protein>
    <recommendedName>
        <fullName evidence="1">TssC1 C-terminal domain-containing protein</fullName>
    </recommendedName>
</protein>
<feature type="non-terminal residue" evidence="2">
    <location>
        <position position="1"/>
    </location>
</feature>
<keyword evidence="3" id="KW-1185">Reference proteome</keyword>
<comment type="caution">
    <text evidence="2">The sequence shown here is derived from an EMBL/GenBank/DDBJ whole genome shotgun (WGS) entry which is preliminary data.</text>
</comment>
<evidence type="ECO:0000313" key="3">
    <source>
        <dbReference type="Proteomes" id="UP001170310"/>
    </source>
</evidence>
<feature type="non-terminal residue" evidence="2">
    <location>
        <position position="89"/>
    </location>
</feature>
<gene>
    <name evidence="2" type="ORF">Q4528_14135</name>
</gene>
<dbReference type="InterPro" id="IPR010269">
    <property type="entry name" value="T6SS_TssC-like"/>
</dbReference>
<dbReference type="PANTHER" id="PTHR35565">
    <property type="entry name" value="CYTOPLASMIC PROTEIN-RELATED"/>
    <property type="match status" value="1"/>
</dbReference>
<accession>A0AAW7YY12</accession>
<dbReference type="Proteomes" id="UP001170310">
    <property type="component" value="Unassembled WGS sequence"/>
</dbReference>
<proteinExistence type="predicted"/>
<dbReference type="EMBL" id="JAUOQO010000406">
    <property type="protein sequence ID" value="MDO6575251.1"/>
    <property type="molecule type" value="Genomic_DNA"/>
</dbReference>
<sequence length="89" mass="10423">MLQYVMCVSRFAHYLKVMGRDRVGSFENADSIERDLQSWLRSYTTASDEASDEIRARYPLNEANIQVKEQSGKPGHYYSIIHLRPHFQL</sequence>
<dbReference type="InterPro" id="IPR044032">
    <property type="entry name" value="TssC1_C"/>
</dbReference>
<dbReference type="PANTHER" id="PTHR35565:SF3">
    <property type="entry name" value="TYPE VI SECRETION SYSTEM SHEATH PROTEIN TSSC1"/>
    <property type="match status" value="1"/>
</dbReference>
<feature type="domain" description="TssC1 C-terminal" evidence="1">
    <location>
        <begin position="1"/>
        <end position="89"/>
    </location>
</feature>
<evidence type="ECO:0000259" key="1">
    <source>
        <dbReference type="Pfam" id="PF18945"/>
    </source>
</evidence>
<organism evidence="2 3">
    <name type="scientific">Staphylococcus pasteuri_A</name>
    <dbReference type="NCBI Taxonomy" id="3062664"/>
    <lineage>
        <taxon>Bacteria</taxon>
        <taxon>Bacillati</taxon>
        <taxon>Bacillota</taxon>
        <taxon>Bacilli</taxon>
        <taxon>Bacillales</taxon>
        <taxon>Staphylococcaceae</taxon>
        <taxon>Staphylococcus</taxon>
    </lineage>
</organism>